<accession>A0A059CSQ0</accession>
<keyword evidence="1" id="KW-0812">Transmembrane</keyword>
<organism evidence="2">
    <name type="scientific">Eucalyptus grandis</name>
    <name type="common">Flooded gum</name>
    <dbReference type="NCBI Taxonomy" id="71139"/>
    <lineage>
        <taxon>Eukaryota</taxon>
        <taxon>Viridiplantae</taxon>
        <taxon>Streptophyta</taxon>
        <taxon>Embryophyta</taxon>
        <taxon>Tracheophyta</taxon>
        <taxon>Spermatophyta</taxon>
        <taxon>Magnoliopsida</taxon>
        <taxon>eudicotyledons</taxon>
        <taxon>Gunneridae</taxon>
        <taxon>Pentapetalae</taxon>
        <taxon>rosids</taxon>
        <taxon>malvids</taxon>
        <taxon>Myrtales</taxon>
        <taxon>Myrtaceae</taxon>
        <taxon>Myrtoideae</taxon>
        <taxon>Eucalypteae</taxon>
        <taxon>Eucalyptus</taxon>
    </lineage>
</organism>
<keyword evidence="1" id="KW-0472">Membrane</keyword>
<dbReference type="InParanoid" id="A0A059CSQ0"/>
<gene>
    <name evidence="2" type="ORF">EUGRSUZ_C02599</name>
</gene>
<proteinExistence type="predicted"/>
<keyword evidence="1" id="KW-1133">Transmembrane helix</keyword>
<protein>
    <submittedName>
        <fullName evidence="2">Uncharacterized protein</fullName>
    </submittedName>
</protein>
<dbReference type="AlphaFoldDB" id="A0A059CSQ0"/>
<reference evidence="2" key="1">
    <citation type="submission" date="2013-07" db="EMBL/GenBank/DDBJ databases">
        <title>The genome of Eucalyptus grandis.</title>
        <authorList>
            <person name="Schmutz J."/>
            <person name="Hayes R."/>
            <person name="Myburg A."/>
            <person name="Tuskan G."/>
            <person name="Grattapaglia D."/>
            <person name="Rokhsar D.S."/>
        </authorList>
    </citation>
    <scope>NUCLEOTIDE SEQUENCE</scope>
    <source>
        <tissue evidence="2">Leaf extractions</tissue>
    </source>
</reference>
<sequence>MPRNVLNLRPTTTTAATGTTTMQLLSDLTSTHPHHDSPTATHADLPGFCWRSVRRLSAKRKEAMTRCGKVTGIENRPYLGGAAGAGTQPWRGSSSVCLIKGESEPPSSTILPLFFFLLFFSSVLVFPIC</sequence>
<dbReference type="Gramene" id="KCW81226">
    <property type="protein sequence ID" value="KCW81226"/>
    <property type="gene ID" value="EUGRSUZ_C02599"/>
</dbReference>
<evidence type="ECO:0000256" key="1">
    <source>
        <dbReference type="SAM" id="Phobius"/>
    </source>
</evidence>
<name>A0A059CSQ0_EUCGR</name>
<feature type="transmembrane region" description="Helical" evidence="1">
    <location>
        <begin position="110"/>
        <end position="128"/>
    </location>
</feature>
<evidence type="ECO:0000313" key="2">
    <source>
        <dbReference type="EMBL" id="KCW81226.1"/>
    </source>
</evidence>
<dbReference type="EMBL" id="KK198755">
    <property type="protein sequence ID" value="KCW81226.1"/>
    <property type="molecule type" value="Genomic_DNA"/>
</dbReference>